<comment type="caution">
    <text evidence="4">The sequence shown here is derived from an EMBL/GenBank/DDBJ whole genome shotgun (WGS) entry which is preliminary data.</text>
</comment>
<dbReference type="InterPro" id="IPR050723">
    <property type="entry name" value="CFA/CMAS"/>
</dbReference>
<dbReference type="InterPro" id="IPR025714">
    <property type="entry name" value="Methyltranfer_dom"/>
</dbReference>
<evidence type="ECO:0000259" key="2">
    <source>
        <dbReference type="Pfam" id="PF13847"/>
    </source>
</evidence>
<dbReference type="Pfam" id="PF10119">
    <property type="entry name" value="MethyTransf_Reg"/>
    <property type="match status" value="1"/>
</dbReference>
<keyword evidence="4" id="KW-0489">Methyltransferase</keyword>
<name>A0A558DLR7_9GAMM</name>
<dbReference type="SUPFAM" id="SSF53335">
    <property type="entry name" value="S-adenosyl-L-methionine-dependent methyltransferases"/>
    <property type="match status" value="1"/>
</dbReference>
<evidence type="ECO:0000313" key="4">
    <source>
        <dbReference type="EMBL" id="TVO69530.1"/>
    </source>
</evidence>
<feature type="domain" description="Methyltransferase regulatory" evidence="1">
    <location>
        <begin position="211"/>
        <end position="292"/>
    </location>
</feature>
<dbReference type="PANTHER" id="PTHR43667">
    <property type="entry name" value="CYCLOPROPANE-FATTY-ACYL-PHOSPHOLIPID SYNTHASE"/>
    <property type="match status" value="1"/>
</dbReference>
<feature type="domain" description="PKMT C-terminal winged helix" evidence="3">
    <location>
        <begin position="417"/>
        <end position="482"/>
    </location>
</feature>
<feature type="domain" description="Methyltransferase" evidence="2">
    <location>
        <begin position="37"/>
        <end position="145"/>
    </location>
</feature>
<evidence type="ECO:0000259" key="1">
    <source>
        <dbReference type="Pfam" id="PF10119"/>
    </source>
</evidence>
<organism evidence="4 5">
    <name type="scientific">Sedimenticola selenatireducens</name>
    <dbReference type="NCBI Taxonomy" id="191960"/>
    <lineage>
        <taxon>Bacteria</taxon>
        <taxon>Pseudomonadati</taxon>
        <taxon>Pseudomonadota</taxon>
        <taxon>Gammaproteobacteria</taxon>
        <taxon>Chromatiales</taxon>
        <taxon>Sedimenticolaceae</taxon>
        <taxon>Sedimenticola</taxon>
    </lineage>
</organism>
<dbReference type="Pfam" id="PF13847">
    <property type="entry name" value="Methyltransf_31"/>
    <property type="match status" value="1"/>
</dbReference>
<dbReference type="EMBL" id="VMNH01000031">
    <property type="protein sequence ID" value="TVO69530.1"/>
    <property type="molecule type" value="Genomic_DNA"/>
</dbReference>
<evidence type="ECO:0000313" key="5">
    <source>
        <dbReference type="Proteomes" id="UP000316649"/>
    </source>
</evidence>
<dbReference type="AlphaFoldDB" id="A0A558DLR7"/>
<dbReference type="InterPro" id="IPR029063">
    <property type="entry name" value="SAM-dependent_MTases_sf"/>
</dbReference>
<keyword evidence="5" id="KW-1185">Reference proteome</keyword>
<keyword evidence="4" id="KW-0808">Transferase</keyword>
<accession>A0A558DLR7</accession>
<proteinExistence type="predicted"/>
<reference evidence="4 5" key="1">
    <citation type="submission" date="2019-07" db="EMBL/GenBank/DDBJ databases">
        <title>The pathways for chlorine oxyanion respiration interact through the shared metabolite chlorate.</title>
        <authorList>
            <person name="Barnum T.P."/>
            <person name="Cheng Y."/>
            <person name="Hill K.A."/>
            <person name="Lucas L.N."/>
            <person name="Carlson H.K."/>
            <person name="Coates J.D."/>
        </authorList>
    </citation>
    <scope>NUCLEOTIDE SEQUENCE [LARGE SCALE GENOMIC DNA]</scope>
    <source>
        <strain evidence="4 5">BK-1</strain>
    </source>
</reference>
<dbReference type="Gene3D" id="3.40.50.150">
    <property type="entry name" value="Vaccinia Virus protein VP39"/>
    <property type="match status" value="1"/>
</dbReference>
<dbReference type="CDD" id="cd02440">
    <property type="entry name" value="AdoMet_MTases"/>
    <property type="match status" value="1"/>
</dbReference>
<gene>
    <name evidence="4" type="ORF">FHP88_17910</name>
</gene>
<dbReference type="Proteomes" id="UP000316649">
    <property type="component" value="Unassembled WGS sequence"/>
</dbReference>
<evidence type="ECO:0000259" key="3">
    <source>
        <dbReference type="Pfam" id="PF21782"/>
    </source>
</evidence>
<dbReference type="InterPro" id="IPR048976">
    <property type="entry name" value="WHD_PKMT"/>
</dbReference>
<dbReference type="Pfam" id="PF21782">
    <property type="entry name" value="WHD_PKMT"/>
    <property type="match status" value="1"/>
</dbReference>
<dbReference type="InterPro" id="IPR018773">
    <property type="entry name" value="MeTrfase_reg_dom_prd"/>
</dbReference>
<sequence length="511" mass="56860">MKSYNQFHYKSLPIPETHPRHLAVLGRLFGLGTADVERCRVLELGCATGGNIIPMAFHYPDAECVGIDLSASQVEVGQQLINNLGLTNIELHQGNILDLDNALGAFDYIIAHGVYSWVPEPVREHLLKLSRLLLRPGGLVYISFNTLPGWHMRGTLRDFLLYACRDEKSDPDKLKKAGEELGRLDRALGGLEALSAKYMREEIRIAQSADPSYLLYEHLAEENTPFLFTDFLNDTRCHGLRYLCDTELATLFPATYGEAVERELESIGDDMALEQWLDFVSNRNMRRSLLCRDDEPATEALSLDAFSEFAFSTNLIPPEKITISAEASLTLNQPDGTPVQISHPLTKMMVLEMIAAQPAFLSLGTLFPKAHQKLVSHGFEDYAEDYESCLMELFSLFSHRAIEASPQQIECHNIRGDKPRATALARAQSASGAGFVTTATHGDLEIDEAARRLLTYLDGEHTLKQIVALFDQVQDSGSLQSIAGNDADENTFQLVQGLVDLFQRLGIVTYP</sequence>
<dbReference type="OrthoDB" id="323463at2"/>
<dbReference type="PANTHER" id="PTHR43667:SF2">
    <property type="entry name" value="FATTY ACID C-METHYL TRANSFERASE"/>
    <property type="match status" value="1"/>
</dbReference>
<dbReference type="GO" id="GO:0032259">
    <property type="term" value="P:methylation"/>
    <property type="evidence" value="ECO:0007669"/>
    <property type="project" value="UniProtKB-KW"/>
</dbReference>
<dbReference type="RefSeq" id="WP_144360469.1">
    <property type="nucleotide sequence ID" value="NZ_VMNH01000031.1"/>
</dbReference>
<protein>
    <submittedName>
        <fullName evidence="4">Methyltransferase domain-containing protein</fullName>
    </submittedName>
</protein>
<dbReference type="GO" id="GO:0008168">
    <property type="term" value="F:methyltransferase activity"/>
    <property type="evidence" value="ECO:0007669"/>
    <property type="project" value="UniProtKB-KW"/>
</dbReference>